<accession>X5E5C4</accession>
<gene>
    <name evidence="1" type="ORF">CGLY_01135</name>
</gene>
<dbReference type="SUPFAM" id="SSF51182">
    <property type="entry name" value="RmlC-like cupins"/>
    <property type="match status" value="1"/>
</dbReference>
<sequence length="137" mass="14446">MTPTPHSASANTESRDGWTYIDGLADAHPGTVKDDYDIPRTDYAQAKPAVERLTRVDGTIVTRLAFRDGDMMADHSAAAPILILGQVGTIEVSIHRDSDGGTDLVALSPGSAVHIDAGRVHSVRAEEDATATLIVLG</sequence>
<dbReference type="KEGG" id="cgy:CGLY_01135"/>
<dbReference type="AlphaFoldDB" id="X5E5C4"/>
<dbReference type="STRING" id="1404245.CGLY_01135"/>
<organism evidence="1 2">
    <name type="scientific">Corynebacterium glyciniphilum AJ 3170</name>
    <dbReference type="NCBI Taxonomy" id="1404245"/>
    <lineage>
        <taxon>Bacteria</taxon>
        <taxon>Bacillati</taxon>
        <taxon>Actinomycetota</taxon>
        <taxon>Actinomycetes</taxon>
        <taxon>Mycobacteriales</taxon>
        <taxon>Corynebacteriaceae</taxon>
        <taxon>Corynebacterium</taxon>
    </lineage>
</organism>
<evidence type="ECO:0000313" key="1">
    <source>
        <dbReference type="EMBL" id="AHW62675.1"/>
    </source>
</evidence>
<protein>
    <submittedName>
        <fullName evidence="1">Uncharacterized protein</fullName>
    </submittedName>
</protein>
<dbReference type="InterPro" id="IPR014710">
    <property type="entry name" value="RmlC-like_jellyroll"/>
</dbReference>
<dbReference type="Gene3D" id="2.60.120.10">
    <property type="entry name" value="Jelly Rolls"/>
    <property type="match status" value="1"/>
</dbReference>
<dbReference type="InterPro" id="IPR011051">
    <property type="entry name" value="RmlC_Cupin_sf"/>
</dbReference>
<reference evidence="1 2" key="1">
    <citation type="journal article" date="2015" name="Int. J. Syst. Evol. Microbiol.">
        <title>Revisiting Corynebacterium glyciniphilum (ex Kubota et al., 1972) sp. nov., nom. rev., isolated from putrefied banana.</title>
        <authorList>
            <person name="Al-Dilaimi A."/>
            <person name="Bednarz H."/>
            <person name="Lomker A."/>
            <person name="Niehaus K."/>
            <person name="Kalinowski J."/>
            <person name="Ruckert C."/>
        </authorList>
    </citation>
    <scope>NUCLEOTIDE SEQUENCE [LARGE SCALE GENOMIC DNA]</scope>
    <source>
        <strain evidence="1">AJ 3170</strain>
    </source>
</reference>
<dbReference type="RefSeq" id="WP_052539422.1">
    <property type="nucleotide sequence ID" value="NZ_CP006842.1"/>
</dbReference>
<keyword evidence="2" id="KW-1185">Reference proteome</keyword>
<dbReference type="EMBL" id="CP006842">
    <property type="protein sequence ID" value="AHW62675.1"/>
    <property type="molecule type" value="Genomic_DNA"/>
</dbReference>
<dbReference type="HOGENOM" id="CLU_165355_0_0_11"/>
<name>X5E5C4_9CORY</name>
<dbReference type="Proteomes" id="UP000023703">
    <property type="component" value="Chromosome"/>
</dbReference>
<dbReference type="OrthoDB" id="1121052at2"/>
<dbReference type="eggNOG" id="COG1917">
    <property type="taxonomic scope" value="Bacteria"/>
</dbReference>
<proteinExistence type="predicted"/>
<evidence type="ECO:0000313" key="2">
    <source>
        <dbReference type="Proteomes" id="UP000023703"/>
    </source>
</evidence>